<dbReference type="Gene3D" id="1.20.1720.10">
    <property type="entry name" value="Multidrug resistance protein D"/>
    <property type="match status" value="1"/>
</dbReference>
<evidence type="ECO:0000313" key="9">
    <source>
        <dbReference type="Proteomes" id="UP000193922"/>
    </source>
</evidence>
<evidence type="ECO:0000256" key="6">
    <source>
        <dbReference type="SAM" id="Phobius"/>
    </source>
</evidence>
<dbReference type="Pfam" id="PF07690">
    <property type="entry name" value="MFS_1"/>
    <property type="match status" value="1"/>
</dbReference>
<dbReference type="GeneID" id="63799675"/>
<feature type="transmembrane region" description="Helical" evidence="6">
    <location>
        <begin position="62"/>
        <end position="81"/>
    </location>
</feature>
<dbReference type="STRING" id="61395.A0A1Y1WM28"/>
<evidence type="ECO:0000256" key="5">
    <source>
        <dbReference type="ARBA" id="ARBA00023136"/>
    </source>
</evidence>
<comment type="caution">
    <text evidence="8">The sequence shown here is derived from an EMBL/GenBank/DDBJ whole genome shotgun (WGS) entry which is preliminary data.</text>
</comment>
<evidence type="ECO:0000256" key="4">
    <source>
        <dbReference type="ARBA" id="ARBA00022989"/>
    </source>
</evidence>
<feature type="transmembrane region" description="Helical" evidence="6">
    <location>
        <begin position="87"/>
        <end position="108"/>
    </location>
</feature>
<keyword evidence="9" id="KW-1185">Reference proteome</keyword>
<dbReference type="RefSeq" id="XP_040747355.1">
    <property type="nucleotide sequence ID" value="XM_040883027.1"/>
</dbReference>
<reference evidence="8 9" key="1">
    <citation type="submission" date="2016-07" db="EMBL/GenBank/DDBJ databases">
        <title>Pervasive Adenine N6-methylation of Active Genes in Fungi.</title>
        <authorList>
            <consortium name="DOE Joint Genome Institute"/>
            <person name="Mondo S.J."/>
            <person name="Dannebaum R.O."/>
            <person name="Kuo R.C."/>
            <person name="Labutti K."/>
            <person name="Haridas S."/>
            <person name="Kuo A."/>
            <person name="Salamov A."/>
            <person name="Ahrendt S.R."/>
            <person name="Lipzen A."/>
            <person name="Sullivan W."/>
            <person name="Andreopoulos W.B."/>
            <person name="Clum A."/>
            <person name="Lindquist E."/>
            <person name="Daum C."/>
            <person name="Ramamoorthy G.K."/>
            <person name="Gryganskyi A."/>
            <person name="Culley D."/>
            <person name="Magnuson J.K."/>
            <person name="James T.Y."/>
            <person name="O'Malley M.A."/>
            <person name="Stajich J.E."/>
            <person name="Spatafora J.W."/>
            <person name="Visel A."/>
            <person name="Grigoriev I.V."/>
        </authorList>
    </citation>
    <scope>NUCLEOTIDE SEQUENCE [LARGE SCALE GENOMIC DNA]</scope>
    <source>
        <strain evidence="8 9">ATCC 12442</strain>
    </source>
</reference>
<feature type="transmembrane region" description="Helical" evidence="6">
    <location>
        <begin position="247"/>
        <end position="274"/>
    </location>
</feature>
<comment type="subcellular location">
    <subcellularLocation>
        <location evidence="1">Endomembrane system</location>
        <topology evidence="1">Multi-pass membrane protein</topology>
    </subcellularLocation>
</comment>
<dbReference type="GO" id="GO:0012505">
    <property type="term" value="C:endomembrane system"/>
    <property type="evidence" value="ECO:0007669"/>
    <property type="project" value="UniProtKB-SubCell"/>
</dbReference>
<dbReference type="AlphaFoldDB" id="A0A1Y1WM28"/>
<organism evidence="8 9">
    <name type="scientific">Linderina pennispora</name>
    <dbReference type="NCBI Taxonomy" id="61395"/>
    <lineage>
        <taxon>Eukaryota</taxon>
        <taxon>Fungi</taxon>
        <taxon>Fungi incertae sedis</taxon>
        <taxon>Zoopagomycota</taxon>
        <taxon>Kickxellomycotina</taxon>
        <taxon>Kickxellomycetes</taxon>
        <taxon>Kickxellales</taxon>
        <taxon>Kickxellaceae</taxon>
        <taxon>Linderina</taxon>
    </lineage>
</organism>
<dbReference type="InterPro" id="IPR020846">
    <property type="entry name" value="MFS_dom"/>
</dbReference>
<dbReference type="Proteomes" id="UP000193922">
    <property type="component" value="Unassembled WGS sequence"/>
</dbReference>
<dbReference type="EMBL" id="MCFD01000001">
    <property type="protein sequence ID" value="ORX74144.1"/>
    <property type="molecule type" value="Genomic_DNA"/>
</dbReference>
<dbReference type="PANTHER" id="PTHR23501">
    <property type="entry name" value="MAJOR FACILITATOR SUPERFAMILY"/>
    <property type="match status" value="1"/>
</dbReference>
<sequence>MSFLTFITSIDTTIVGTAYIPIGSHFNGADRAEWIINSYLIAVAAFQPIYGKVSDIIGRVEAITIAITIFMLGSVISGVSTSLNMLIAGRVVQGIGGAGFMNMSRIVLGDISSKQDRGKYFSAITCAYGVGIALGPVIGGLIVEYSKWQVIFWINIPICVVVAAVVNIILKLPRPDGTWKEKVKAHRLWGLAVVNRPGIVLVLLALSVGRTRVQVVINCRHLQLCLLGSWSSWCLSSMSGRLHRYLLCRYICSGIWNVSVSSISQIFQAAGFYGPVTFIPQWALLSRHASSITSGLYLLPFAITTIFATVGSGVLNSRTGTLS</sequence>
<evidence type="ECO:0000259" key="7">
    <source>
        <dbReference type="PROSITE" id="PS50850"/>
    </source>
</evidence>
<keyword evidence="5 6" id="KW-0472">Membrane</keyword>
<feature type="transmembrane region" description="Helical" evidence="6">
    <location>
        <begin position="191"/>
        <end position="209"/>
    </location>
</feature>
<feature type="domain" description="Major facilitator superfamily (MFS) profile" evidence="7">
    <location>
        <begin position="1"/>
        <end position="323"/>
    </location>
</feature>
<dbReference type="InterPro" id="IPR011701">
    <property type="entry name" value="MFS"/>
</dbReference>
<accession>A0A1Y1WM28</accession>
<dbReference type="PANTHER" id="PTHR23501:SF191">
    <property type="entry name" value="VACUOLAR BASIC AMINO ACID TRANSPORTER 4"/>
    <property type="match status" value="1"/>
</dbReference>
<keyword evidence="3 6" id="KW-0812">Transmembrane</keyword>
<gene>
    <name evidence="8" type="ORF">DL89DRAFT_10409</name>
</gene>
<keyword evidence="2" id="KW-0813">Transport</keyword>
<evidence type="ECO:0000256" key="3">
    <source>
        <dbReference type="ARBA" id="ARBA00022692"/>
    </source>
</evidence>
<proteinExistence type="predicted"/>
<dbReference type="InterPro" id="IPR036259">
    <property type="entry name" value="MFS_trans_sf"/>
</dbReference>
<dbReference type="SUPFAM" id="SSF103473">
    <property type="entry name" value="MFS general substrate transporter"/>
    <property type="match status" value="1"/>
</dbReference>
<keyword evidence="4 6" id="KW-1133">Transmembrane helix</keyword>
<evidence type="ECO:0000256" key="2">
    <source>
        <dbReference type="ARBA" id="ARBA00022448"/>
    </source>
</evidence>
<protein>
    <submittedName>
        <fullName evidence="8">MFS general substrate transporter</fullName>
    </submittedName>
</protein>
<dbReference type="GO" id="GO:0022857">
    <property type="term" value="F:transmembrane transporter activity"/>
    <property type="evidence" value="ECO:0007669"/>
    <property type="project" value="InterPro"/>
</dbReference>
<dbReference type="OrthoDB" id="10021397at2759"/>
<dbReference type="PROSITE" id="PS50850">
    <property type="entry name" value="MFS"/>
    <property type="match status" value="1"/>
</dbReference>
<evidence type="ECO:0000313" key="8">
    <source>
        <dbReference type="EMBL" id="ORX74144.1"/>
    </source>
</evidence>
<feature type="transmembrane region" description="Helical" evidence="6">
    <location>
        <begin position="148"/>
        <end position="170"/>
    </location>
</feature>
<dbReference type="GO" id="GO:0005886">
    <property type="term" value="C:plasma membrane"/>
    <property type="evidence" value="ECO:0007669"/>
    <property type="project" value="TreeGrafter"/>
</dbReference>
<feature type="transmembrane region" description="Helical" evidence="6">
    <location>
        <begin position="34"/>
        <end position="50"/>
    </location>
</feature>
<name>A0A1Y1WM28_9FUNG</name>
<feature type="transmembrane region" description="Helical" evidence="6">
    <location>
        <begin position="120"/>
        <end position="142"/>
    </location>
</feature>
<evidence type="ECO:0000256" key="1">
    <source>
        <dbReference type="ARBA" id="ARBA00004127"/>
    </source>
</evidence>
<feature type="transmembrane region" description="Helical" evidence="6">
    <location>
        <begin position="294"/>
        <end position="315"/>
    </location>
</feature>